<evidence type="ECO:0000256" key="3">
    <source>
        <dbReference type="ARBA" id="ARBA00022475"/>
    </source>
</evidence>
<dbReference type="GeneID" id="24854382"/>
<dbReference type="PANTHER" id="PTHR39087">
    <property type="entry name" value="UPF0104 MEMBRANE PROTEIN MJ1595"/>
    <property type="match status" value="1"/>
</dbReference>
<dbReference type="AlphaFoldDB" id="A0A371NC90"/>
<proteinExistence type="inferred from homology"/>
<evidence type="ECO:0000256" key="4">
    <source>
        <dbReference type="ARBA" id="ARBA00022692"/>
    </source>
</evidence>
<keyword evidence="6 7" id="KW-0472">Membrane</keyword>
<dbReference type="GO" id="GO:0005886">
    <property type="term" value="C:plasma membrane"/>
    <property type="evidence" value="ECO:0007669"/>
    <property type="project" value="UniProtKB-SubCell"/>
</dbReference>
<dbReference type="PANTHER" id="PTHR39087:SF2">
    <property type="entry name" value="UPF0104 MEMBRANE PROTEIN MJ1595"/>
    <property type="match status" value="1"/>
</dbReference>
<evidence type="ECO:0000256" key="1">
    <source>
        <dbReference type="ARBA" id="ARBA00004651"/>
    </source>
</evidence>
<protein>
    <recommendedName>
        <fullName evidence="10">Lysylphosphatidylglycerol synthase-like protein</fullName>
    </recommendedName>
</protein>
<organism evidence="8 9">
    <name type="scientific">Methanothermobacter defluvii</name>
    <dbReference type="NCBI Taxonomy" id="49339"/>
    <lineage>
        <taxon>Archaea</taxon>
        <taxon>Methanobacteriati</taxon>
        <taxon>Methanobacteriota</taxon>
        <taxon>Methanomada group</taxon>
        <taxon>Methanobacteria</taxon>
        <taxon>Methanobacteriales</taxon>
        <taxon>Methanobacteriaceae</taxon>
        <taxon>Methanothermobacter</taxon>
    </lineage>
</organism>
<evidence type="ECO:0000313" key="9">
    <source>
        <dbReference type="Proteomes" id="UP000256864"/>
    </source>
</evidence>
<evidence type="ECO:0000256" key="6">
    <source>
        <dbReference type="ARBA" id="ARBA00023136"/>
    </source>
</evidence>
<dbReference type="RefSeq" id="WP_048175810.1">
    <property type="nucleotide sequence ID" value="NZ_QREL01000001.1"/>
</dbReference>
<evidence type="ECO:0008006" key="10">
    <source>
        <dbReference type="Google" id="ProtNLM"/>
    </source>
</evidence>
<feature type="transmembrane region" description="Helical" evidence="7">
    <location>
        <begin position="7"/>
        <end position="26"/>
    </location>
</feature>
<accession>A0A371NC90</accession>
<keyword evidence="4 7" id="KW-0812">Transmembrane</keyword>
<feature type="transmembrane region" description="Helical" evidence="7">
    <location>
        <begin position="287"/>
        <end position="306"/>
    </location>
</feature>
<feature type="transmembrane region" description="Helical" evidence="7">
    <location>
        <begin position="150"/>
        <end position="171"/>
    </location>
</feature>
<keyword evidence="5 7" id="KW-1133">Transmembrane helix</keyword>
<evidence type="ECO:0000313" key="8">
    <source>
        <dbReference type="EMBL" id="REE28123.1"/>
    </source>
</evidence>
<evidence type="ECO:0000256" key="5">
    <source>
        <dbReference type="ARBA" id="ARBA00022989"/>
    </source>
</evidence>
<keyword evidence="9" id="KW-1185">Reference proteome</keyword>
<comment type="caution">
    <text evidence="8">The sequence shown here is derived from an EMBL/GenBank/DDBJ whole genome shotgun (WGS) entry which is preliminary data.</text>
</comment>
<gene>
    <name evidence="8" type="ORF">C7452_0122</name>
</gene>
<reference evidence="8 9" key="1">
    <citation type="submission" date="2018-07" db="EMBL/GenBank/DDBJ databases">
        <title>Genomic Encyclopedia of Type Strains, Phase IV (KMG-IV): sequencing the most valuable type-strain genomes for metagenomic binning, comparative biology and taxonomic classification.</title>
        <authorList>
            <person name="Goeker M."/>
        </authorList>
    </citation>
    <scope>NUCLEOTIDE SEQUENCE [LARGE SCALE GENOMIC DNA]</scope>
    <source>
        <strain evidence="8 9">DSM 7466</strain>
    </source>
</reference>
<comment type="similarity">
    <text evidence="2">Belongs to the UPF0104 family.</text>
</comment>
<name>A0A371NC90_9EURY</name>
<feature type="transmembrane region" description="Helical" evidence="7">
    <location>
        <begin position="126"/>
        <end position="144"/>
    </location>
</feature>
<dbReference type="NCBIfam" id="TIGR00374">
    <property type="entry name" value="flippase-like domain"/>
    <property type="match status" value="1"/>
</dbReference>
<feature type="transmembrane region" description="Helical" evidence="7">
    <location>
        <begin position="38"/>
        <end position="56"/>
    </location>
</feature>
<dbReference type="InterPro" id="IPR022791">
    <property type="entry name" value="L-PG_synthase/AglD"/>
</dbReference>
<dbReference type="EMBL" id="QREL01000001">
    <property type="protein sequence ID" value="REE28123.1"/>
    <property type="molecule type" value="Genomic_DNA"/>
</dbReference>
<feature type="transmembrane region" description="Helical" evidence="7">
    <location>
        <begin position="224"/>
        <end position="248"/>
    </location>
</feature>
<feature type="transmembrane region" description="Helical" evidence="7">
    <location>
        <begin position="312"/>
        <end position="330"/>
    </location>
</feature>
<evidence type="ECO:0000256" key="2">
    <source>
        <dbReference type="ARBA" id="ARBA00011061"/>
    </source>
</evidence>
<dbReference type="Pfam" id="PF03706">
    <property type="entry name" value="LPG_synthase_TM"/>
    <property type="match status" value="1"/>
</dbReference>
<evidence type="ECO:0000256" key="7">
    <source>
        <dbReference type="SAM" id="Phobius"/>
    </source>
</evidence>
<feature type="transmembrane region" description="Helical" evidence="7">
    <location>
        <begin position="254"/>
        <end position="275"/>
    </location>
</feature>
<dbReference type="Proteomes" id="UP000256864">
    <property type="component" value="Unassembled WGS sequence"/>
</dbReference>
<sequence length="338" mass="37153">MKHKGSILIVIGVVALAAMILIIGPGEIEEALRKADPVYVLMAVVLEFIILALFTLRWSITTRAVSIDVGKRHLFPMLLVGMAINNLTPSARGGGEPVRAYMLGKYSRASMESAFATVIADRGLDTFPFIFLAVLTIIGIVLYFDLSRWILAALIASVVIIVAAFFLALYVSVDRDAGERITGWILGIVKRFYRKNHERLERRVRSALHEFQSTMRMMLAEKNVLVYGIPISFLLWILEIIRVYLIFAAFGTDISLLVIAEVFILATLIGMIPLLPGGLGAVDGIMIVFYSYAGVSPSVSAAATVVERLISFWMISAMGVAVIPYFGSSVSEKLMDKL</sequence>
<keyword evidence="3" id="KW-1003">Cell membrane</keyword>
<comment type="subcellular location">
    <subcellularLocation>
        <location evidence="1">Cell membrane</location>
        <topology evidence="1">Multi-pass membrane protein</topology>
    </subcellularLocation>
</comment>